<feature type="region of interest" description="Disordered" evidence="10">
    <location>
        <begin position="521"/>
        <end position="570"/>
    </location>
</feature>
<evidence type="ECO:0000313" key="12">
    <source>
        <dbReference type="EMBL" id="RAR14791.1"/>
    </source>
</evidence>
<dbReference type="InterPro" id="IPR011009">
    <property type="entry name" value="Kinase-like_dom_sf"/>
</dbReference>
<feature type="compositionally biased region" description="Polar residues" evidence="10">
    <location>
        <begin position="1323"/>
        <end position="1343"/>
    </location>
</feature>
<dbReference type="InterPro" id="IPR008271">
    <property type="entry name" value="Ser/Thr_kinase_AS"/>
</dbReference>
<feature type="binding site" evidence="9">
    <location>
        <position position="382"/>
    </location>
    <ligand>
        <name>ATP</name>
        <dbReference type="ChEBI" id="CHEBI:30616"/>
    </ligand>
</feature>
<keyword evidence="4 9" id="KW-0547">Nucleotide-binding</keyword>
<keyword evidence="13" id="KW-1185">Reference proteome</keyword>
<feature type="region of interest" description="Disordered" evidence="10">
    <location>
        <begin position="283"/>
        <end position="320"/>
    </location>
</feature>
<dbReference type="Gene3D" id="3.30.200.20">
    <property type="entry name" value="Phosphorylase Kinase, domain 1"/>
    <property type="match status" value="1"/>
</dbReference>
<feature type="region of interest" description="Disordered" evidence="10">
    <location>
        <begin position="1067"/>
        <end position="1155"/>
    </location>
</feature>
<feature type="domain" description="Protein kinase" evidence="11">
    <location>
        <begin position="353"/>
        <end position="844"/>
    </location>
</feature>
<dbReference type="PROSITE" id="PS50011">
    <property type="entry name" value="PROTEIN_KINASE_DOM"/>
    <property type="match status" value="1"/>
</dbReference>
<protein>
    <recommendedName>
        <fullName evidence="1">non-specific serine/threonine protein kinase</fullName>
        <ecNumber evidence="1">2.7.11.1</ecNumber>
    </recommendedName>
</protein>
<feature type="compositionally biased region" description="Basic and acidic residues" evidence="10">
    <location>
        <begin position="1067"/>
        <end position="1095"/>
    </location>
</feature>
<dbReference type="PROSITE" id="PS00108">
    <property type="entry name" value="PROTEIN_KINASE_ST"/>
    <property type="match status" value="1"/>
</dbReference>
<evidence type="ECO:0000256" key="3">
    <source>
        <dbReference type="ARBA" id="ARBA00022679"/>
    </source>
</evidence>
<dbReference type="SUPFAM" id="SSF56112">
    <property type="entry name" value="Protein kinase-like (PK-like)"/>
    <property type="match status" value="1"/>
</dbReference>
<name>A0A364NCJ9_STELY</name>
<comment type="caution">
    <text evidence="12">The sequence shown here is derived from an EMBL/GenBank/DDBJ whole genome shotgun (WGS) entry which is preliminary data.</text>
</comment>
<feature type="compositionally biased region" description="Acidic residues" evidence="10">
    <location>
        <begin position="1359"/>
        <end position="1370"/>
    </location>
</feature>
<keyword evidence="6 9" id="KW-0067">ATP-binding</keyword>
<evidence type="ECO:0000256" key="5">
    <source>
        <dbReference type="ARBA" id="ARBA00022777"/>
    </source>
</evidence>
<keyword evidence="5 12" id="KW-0418">Kinase</keyword>
<feature type="region of interest" description="Disordered" evidence="10">
    <location>
        <begin position="1183"/>
        <end position="1440"/>
    </location>
</feature>
<feature type="compositionally biased region" description="Basic and acidic residues" evidence="10">
    <location>
        <begin position="538"/>
        <end position="565"/>
    </location>
</feature>
<dbReference type="InterPro" id="IPR000719">
    <property type="entry name" value="Prot_kinase_dom"/>
</dbReference>
<comment type="catalytic activity">
    <reaction evidence="7">
        <text>L-threonyl-[protein] + ATP = O-phospho-L-threonyl-[protein] + ADP + H(+)</text>
        <dbReference type="Rhea" id="RHEA:46608"/>
        <dbReference type="Rhea" id="RHEA-COMP:11060"/>
        <dbReference type="Rhea" id="RHEA-COMP:11605"/>
        <dbReference type="ChEBI" id="CHEBI:15378"/>
        <dbReference type="ChEBI" id="CHEBI:30013"/>
        <dbReference type="ChEBI" id="CHEBI:30616"/>
        <dbReference type="ChEBI" id="CHEBI:61977"/>
        <dbReference type="ChEBI" id="CHEBI:456216"/>
        <dbReference type="EC" id="2.7.11.1"/>
    </reaction>
</comment>
<feature type="compositionally biased region" description="Low complexity" evidence="10">
    <location>
        <begin position="146"/>
        <end position="165"/>
    </location>
</feature>
<feature type="region of interest" description="Disordered" evidence="10">
    <location>
        <begin position="900"/>
        <end position="1009"/>
    </location>
</feature>
<evidence type="ECO:0000256" key="2">
    <source>
        <dbReference type="ARBA" id="ARBA00022527"/>
    </source>
</evidence>
<dbReference type="GO" id="GO:0005524">
    <property type="term" value="F:ATP binding"/>
    <property type="evidence" value="ECO:0007669"/>
    <property type="project" value="UniProtKB-UniRule"/>
</dbReference>
<dbReference type="PROSITE" id="PS00107">
    <property type="entry name" value="PROTEIN_KINASE_ATP"/>
    <property type="match status" value="1"/>
</dbReference>
<feature type="compositionally biased region" description="Basic and acidic residues" evidence="10">
    <location>
        <begin position="1431"/>
        <end position="1440"/>
    </location>
</feature>
<feature type="compositionally biased region" description="Basic and acidic residues" evidence="10">
    <location>
        <begin position="960"/>
        <end position="969"/>
    </location>
</feature>
<feature type="region of interest" description="Disordered" evidence="10">
    <location>
        <begin position="202"/>
        <end position="227"/>
    </location>
</feature>
<dbReference type="Gene3D" id="1.10.510.10">
    <property type="entry name" value="Transferase(Phosphotransferase) domain 1"/>
    <property type="match status" value="1"/>
</dbReference>
<evidence type="ECO:0000256" key="1">
    <source>
        <dbReference type="ARBA" id="ARBA00012513"/>
    </source>
</evidence>
<dbReference type="Pfam" id="PF00069">
    <property type="entry name" value="Pkinase"/>
    <property type="match status" value="2"/>
</dbReference>
<dbReference type="PANTHER" id="PTHR43895">
    <property type="entry name" value="CALCIUM/CALMODULIN-DEPENDENT PROTEIN KINASE KINASE-RELATED"/>
    <property type="match status" value="1"/>
</dbReference>
<feature type="compositionally biased region" description="Low complexity" evidence="10">
    <location>
        <begin position="1278"/>
        <end position="1289"/>
    </location>
</feature>
<gene>
    <name evidence="12" type="ORF">DDE83_001823</name>
</gene>
<reference evidence="13" key="1">
    <citation type="submission" date="2018-05" db="EMBL/GenBank/DDBJ databases">
        <title>Draft genome sequence of Stemphylium lycopersici strain CIDEFI 213.</title>
        <authorList>
            <person name="Medina R."/>
            <person name="Franco M.E.E."/>
            <person name="Lucentini C.G."/>
            <person name="Saparrat M.C.N."/>
            <person name="Balatti P.A."/>
        </authorList>
    </citation>
    <scope>NUCLEOTIDE SEQUENCE [LARGE SCALE GENOMIC DNA]</scope>
    <source>
        <strain evidence="13">CIDEFI 213</strain>
    </source>
</reference>
<dbReference type="GO" id="GO:0004674">
    <property type="term" value="F:protein serine/threonine kinase activity"/>
    <property type="evidence" value="ECO:0007669"/>
    <property type="project" value="UniProtKB-KW"/>
</dbReference>
<keyword evidence="2" id="KW-0723">Serine/threonine-protein kinase</keyword>
<feature type="region of interest" description="Disordered" evidence="10">
    <location>
        <begin position="1"/>
        <end position="112"/>
    </location>
</feature>
<dbReference type="FunFam" id="1.10.510.10:FF:000614">
    <property type="entry name" value="Serine/threonine protein kinase, putative"/>
    <property type="match status" value="1"/>
</dbReference>
<dbReference type="EC" id="2.7.11.1" evidence="1"/>
<dbReference type="EMBL" id="QGDH01000018">
    <property type="protein sequence ID" value="RAR14791.1"/>
    <property type="molecule type" value="Genomic_DNA"/>
</dbReference>
<dbReference type="Proteomes" id="UP000249619">
    <property type="component" value="Unassembled WGS sequence"/>
</dbReference>
<dbReference type="STRING" id="183478.A0A364NCJ9"/>
<feature type="compositionally biased region" description="Polar residues" evidence="10">
    <location>
        <begin position="988"/>
        <end position="1003"/>
    </location>
</feature>
<feature type="compositionally biased region" description="Low complexity" evidence="10">
    <location>
        <begin position="1143"/>
        <end position="1154"/>
    </location>
</feature>
<dbReference type="GO" id="GO:0007165">
    <property type="term" value="P:signal transduction"/>
    <property type="evidence" value="ECO:0007669"/>
    <property type="project" value="TreeGrafter"/>
</dbReference>
<dbReference type="GO" id="GO:0042149">
    <property type="term" value="P:cellular response to glucose starvation"/>
    <property type="evidence" value="ECO:0007669"/>
    <property type="project" value="UniProtKB-ARBA"/>
</dbReference>
<keyword evidence="3" id="KW-0808">Transferase</keyword>
<feature type="region of interest" description="Disordered" evidence="10">
    <location>
        <begin position="780"/>
        <end position="806"/>
    </location>
</feature>
<dbReference type="GO" id="GO:0001558">
    <property type="term" value="P:regulation of cell growth"/>
    <property type="evidence" value="ECO:0007669"/>
    <property type="project" value="UniProtKB-ARBA"/>
</dbReference>
<organism evidence="12 13">
    <name type="scientific">Stemphylium lycopersici</name>
    <name type="common">Tomato gray leaf spot disease fungus</name>
    <name type="synonym">Thyrospora lycopersici</name>
    <dbReference type="NCBI Taxonomy" id="183478"/>
    <lineage>
        <taxon>Eukaryota</taxon>
        <taxon>Fungi</taxon>
        <taxon>Dikarya</taxon>
        <taxon>Ascomycota</taxon>
        <taxon>Pezizomycotina</taxon>
        <taxon>Dothideomycetes</taxon>
        <taxon>Pleosporomycetidae</taxon>
        <taxon>Pleosporales</taxon>
        <taxon>Pleosporineae</taxon>
        <taxon>Pleosporaceae</taxon>
        <taxon>Stemphylium</taxon>
    </lineage>
</organism>
<evidence type="ECO:0000256" key="6">
    <source>
        <dbReference type="ARBA" id="ARBA00022840"/>
    </source>
</evidence>
<evidence type="ECO:0000256" key="9">
    <source>
        <dbReference type="PROSITE-ProRule" id="PRU10141"/>
    </source>
</evidence>
<proteinExistence type="predicted"/>
<dbReference type="InterPro" id="IPR017441">
    <property type="entry name" value="Protein_kinase_ATP_BS"/>
</dbReference>
<evidence type="ECO:0000256" key="8">
    <source>
        <dbReference type="ARBA" id="ARBA00048679"/>
    </source>
</evidence>
<evidence type="ECO:0000313" key="13">
    <source>
        <dbReference type="Proteomes" id="UP000249619"/>
    </source>
</evidence>
<evidence type="ECO:0000259" key="11">
    <source>
        <dbReference type="PROSITE" id="PS50011"/>
    </source>
</evidence>
<evidence type="ECO:0000256" key="7">
    <source>
        <dbReference type="ARBA" id="ARBA00047899"/>
    </source>
</evidence>
<feature type="compositionally biased region" description="Polar residues" evidence="10">
    <location>
        <begin position="1101"/>
        <end position="1135"/>
    </location>
</feature>
<comment type="catalytic activity">
    <reaction evidence="8">
        <text>L-seryl-[protein] + ATP = O-phospho-L-seryl-[protein] + ADP + H(+)</text>
        <dbReference type="Rhea" id="RHEA:17989"/>
        <dbReference type="Rhea" id="RHEA-COMP:9863"/>
        <dbReference type="Rhea" id="RHEA-COMP:11604"/>
        <dbReference type="ChEBI" id="CHEBI:15378"/>
        <dbReference type="ChEBI" id="CHEBI:29999"/>
        <dbReference type="ChEBI" id="CHEBI:30616"/>
        <dbReference type="ChEBI" id="CHEBI:83421"/>
        <dbReference type="ChEBI" id="CHEBI:456216"/>
        <dbReference type="EC" id="2.7.11.1"/>
    </reaction>
</comment>
<feature type="compositionally biased region" description="Polar residues" evidence="10">
    <location>
        <begin position="786"/>
        <end position="799"/>
    </location>
</feature>
<evidence type="ECO:0000256" key="10">
    <source>
        <dbReference type="SAM" id="MobiDB-lite"/>
    </source>
</evidence>
<accession>A0A364NCJ9</accession>
<dbReference type="CDD" id="cd14008">
    <property type="entry name" value="STKc_LKB1_CaMKK"/>
    <property type="match status" value="1"/>
</dbReference>
<dbReference type="SMART" id="SM00220">
    <property type="entry name" value="S_TKc"/>
    <property type="match status" value="1"/>
</dbReference>
<feature type="compositionally biased region" description="Basic and acidic residues" evidence="10">
    <location>
        <begin position="1199"/>
        <end position="1229"/>
    </location>
</feature>
<evidence type="ECO:0000256" key="4">
    <source>
        <dbReference type="ARBA" id="ARBA00022741"/>
    </source>
</evidence>
<dbReference type="FunFam" id="3.30.200.20:FF:000206">
    <property type="entry name" value="Serine/threonine-protein kinase Ssp1"/>
    <property type="match status" value="1"/>
</dbReference>
<feature type="compositionally biased region" description="Low complexity" evidence="10">
    <location>
        <begin position="915"/>
        <end position="937"/>
    </location>
</feature>
<feature type="compositionally biased region" description="Polar residues" evidence="10">
    <location>
        <begin position="1290"/>
        <end position="1307"/>
    </location>
</feature>
<feature type="region of interest" description="Disordered" evidence="10">
    <location>
        <begin position="125"/>
        <end position="186"/>
    </location>
</feature>
<sequence>MVDPNPALAAEGELRDDQARAEPASSVCDSTPDDARRQSTPQPTAREPEDQTPDANAEAEPHGVSTPGRRHGRGERAERGDGGDGGDGGGSTLDVEENDCTPRSELPSVPDALNAHLLSQAHTLDPEPSYFSPQPLRIYSSPIPRSTPASSNPSPSTSTHASHASLTTVEEAARASAPAPQPHHERPFFMRDISTASTASNTTVRANSVDPIHPWTVPSRQRDGPVYPNQSYAALHLQQYPQPHVPPIVRSRTSHTSHSAANSLSSLGAFGLSHDHYRDIIESAPRTVGNSPVSTPGLFNPTNRRPSQDTEQTDDGTYSTPWLHHTHRQAPKETHIADVQADPVSGRKIVNQYEIIDELGRGVHGKVKLGKDLVHGRYVAIKIVDRYSKRRRLGKNNSHEDKIKREIAILKKARHPNIVSLLEVIDDPAKKKVYIVLEHVELGEVKWRTEGAREICLVEWRRFKRESEGIFDNDSAMQEDENIIRVAHQKLARQQRRIAREAHLRRKEGPSDLAWSLEMGMESDDESENGRGSQASTRGDDRPRSRVQFRDRQDHGSYHDDHMETAFRSPEPIRNSWAEGLEGTMYGAYDSEINRGRVPSVAGSSSSHMTNPDEEIPEHFNYVPLMTTHAAWEAFKDTVLGIEYLHYQNVIHRDIKPANLLVTREHRIKISDFGVSYLGRQKTDEASGEQSETEQQEVDEAIELAKTVGTPAFYAPELCRTETDSETPLIDGGIDIWALGVTLYCLIYGRVPFHDTNTFTLMKVISEDEPYIPRFRLKPVAEHSSSRPNSHGRNSQPMVSSKRAPHDLEYEEVDENLRDLLRKLLIKDARRRITIPEIKRHPWLLSGIPNHVSWAEETDPSRSFDGRKIQISKEDVEEAVVPIGFVDRLRSAAKKTSEFVKGFTTRSSGSRRRAQSSAANQDAPPSISANSSSSTISQDARPPETRRGSLAPGAILEILTRSRESEHPLSHSVTASPEAKERSKYFDSPSSRTASPLQNTESQRPPLPDRAISSISTIRQADLQGRSASPGFPPALPGTPMALDSPGGSQLGGLFGGLPRRVVNSMRSKDKLKPPKEHSRARSIDRLVGGDDDPHGVPSLAISTTYASGQVNQPEALQETSPIARTSSPSNSEAQSFGHLDASSRQSSLSSMSSRLHRNWVTVNELEVGPSLGIMSDARAAPHLLPSNDRRASSPTSIAREKSEDRFDRAKDEYRRRLGVEQSVARERSNSATHHRTPSSLAQVACPPSPDDEVAFSQQSNQEYWHRNDQSSENSPVGGSSRGLALSSSEDQFSAMSQSESNPSIPSVASAESPGQGGCGSFDENSWMTSSTVCSFPTNQFESPTDDAAGYDGDHAVESDEDDDSDEDEGLVMGFATKKKAPPPSSNRSNSVSNAELARSSIHAGLNSRRRSTRSGSNGTVKKIPPPEPTPAHERTSESQ</sequence>
<dbReference type="PANTHER" id="PTHR43895:SF152">
    <property type="entry name" value="SERINE_THREONINE-PROTEIN KINASE TOS3"/>
    <property type="match status" value="1"/>
</dbReference>